<evidence type="ECO:0000313" key="1">
    <source>
        <dbReference type="Proteomes" id="UP000887579"/>
    </source>
</evidence>
<reference evidence="2" key="1">
    <citation type="submission" date="2022-11" db="UniProtKB">
        <authorList>
            <consortium name="WormBaseParasite"/>
        </authorList>
    </citation>
    <scope>IDENTIFICATION</scope>
</reference>
<protein>
    <submittedName>
        <fullName evidence="2">Myosin motor domain-containing protein</fullName>
    </submittedName>
</protein>
<organism evidence="1 2">
    <name type="scientific">Panagrolaimus sp. ES5</name>
    <dbReference type="NCBI Taxonomy" id="591445"/>
    <lineage>
        <taxon>Eukaryota</taxon>
        <taxon>Metazoa</taxon>
        <taxon>Ecdysozoa</taxon>
        <taxon>Nematoda</taxon>
        <taxon>Chromadorea</taxon>
        <taxon>Rhabditida</taxon>
        <taxon>Tylenchina</taxon>
        <taxon>Panagrolaimomorpha</taxon>
        <taxon>Panagrolaimoidea</taxon>
        <taxon>Panagrolaimidae</taxon>
        <taxon>Panagrolaimus</taxon>
    </lineage>
</organism>
<proteinExistence type="predicted"/>
<sequence>MKEDESYKYLENLADLKNGNAILEAVEGRYHNSKIYTFVGSTLLALNPNRQFDIYDYPIVEQYLKNGPFANETHIFSVANQALRNVNNGSSQETMLFSGNSGSGKTTNAFHTMQFLAAASNKKKVTCDHVFF</sequence>
<name>A0AC34GW55_9BILA</name>
<dbReference type="Proteomes" id="UP000887579">
    <property type="component" value="Unplaced"/>
</dbReference>
<accession>A0AC34GW55</accession>
<dbReference type="WBParaSite" id="ES5_v2.g8712.t1">
    <property type="protein sequence ID" value="ES5_v2.g8712.t1"/>
    <property type="gene ID" value="ES5_v2.g8712"/>
</dbReference>
<evidence type="ECO:0000313" key="2">
    <source>
        <dbReference type="WBParaSite" id="ES5_v2.g8712.t1"/>
    </source>
</evidence>